<dbReference type="RefSeq" id="WP_115898200.1">
    <property type="nucleotide sequence ID" value="NZ_QUNG01000008.1"/>
</dbReference>
<evidence type="ECO:0000256" key="3">
    <source>
        <dbReference type="ARBA" id="ARBA00022729"/>
    </source>
</evidence>
<keyword evidence="2" id="KW-0813">Transport</keyword>
<dbReference type="SUPFAM" id="SSF53822">
    <property type="entry name" value="Periplasmic binding protein-like I"/>
    <property type="match status" value="1"/>
</dbReference>
<proteinExistence type="inferred from homology"/>
<keyword evidence="8" id="KW-1185">Reference proteome</keyword>
<dbReference type="AlphaFoldDB" id="A0A3E0DMB2"/>
<protein>
    <submittedName>
        <fullName evidence="7">Amino acid/amide ABC transporter substrate-binding protein (HAAT family)</fullName>
    </submittedName>
</protein>
<evidence type="ECO:0000256" key="4">
    <source>
        <dbReference type="ARBA" id="ARBA00022970"/>
    </source>
</evidence>
<evidence type="ECO:0000256" key="2">
    <source>
        <dbReference type="ARBA" id="ARBA00022448"/>
    </source>
</evidence>
<evidence type="ECO:0000259" key="6">
    <source>
        <dbReference type="Pfam" id="PF13458"/>
    </source>
</evidence>
<name>A0A3E0DMB2_9GAMM</name>
<accession>A0A3E0DMB2</accession>
<comment type="caution">
    <text evidence="7">The sequence shown here is derived from an EMBL/GenBank/DDBJ whole genome shotgun (WGS) entry which is preliminary data.</text>
</comment>
<gene>
    <name evidence="7" type="ORF">DFP81_10892</name>
</gene>
<dbReference type="InterPro" id="IPR028081">
    <property type="entry name" value="Leu-bd"/>
</dbReference>
<evidence type="ECO:0000313" key="8">
    <source>
        <dbReference type="Proteomes" id="UP000256542"/>
    </source>
</evidence>
<dbReference type="CDD" id="cd06342">
    <property type="entry name" value="PBP1_ABC_LIVBP-like"/>
    <property type="match status" value="1"/>
</dbReference>
<evidence type="ECO:0000256" key="1">
    <source>
        <dbReference type="ARBA" id="ARBA00010062"/>
    </source>
</evidence>
<feature type="domain" description="Leucine-binding protein" evidence="6">
    <location>
        <begin position="26"/>
        <end position="365"/>
    </location>
</feature>
<dbReference type="Proteomes" id="UP000256542">
    <property type="component" value="Unassembled WGS sequence"/>
</dbReference>
<feature type="chain" id="PRO_5017717021" evidence="5">
    <location>
        <begin position="25"/>
        <end position="370"/>
    </location>
</feature>
<dbReference type="PANTHER" id="PTHR47151">
    <property type="entry name" value="LEU/ILE/VAL-BINDING ABC TRANSPORTER SUBUNIT"/>
    <property type="match status" value="1"/>
</dbReference>
<feature type="signal peptide" evidence="5">
    <location>
        <begin position="1"/>
        <end position="24"/>
    </location>
</feature>
<dbReference type="GO" id="GO:0006865">
    <property type="term" value="P:amino acid transport"/>
    <property type="evidence" value="ECO:0007669"/>
    <property type="project" value="UniProtKB-KW"/>
</dbReference>
<dbReference type="Gene3D" id="3.40.50.2300">
    <property type="match status" value="2"/>
</dbReference>
<dbReference type="InterPro" id="IPR000709">
    <property type="entry name" value="Leu_Ile_Val-bd"/>
</dbReference>
<dbReference type="InterPro" id="IPR028082">
    <property type="entry name" value="Peripla_BP_I"/>
</dbReference>
<evidence type="ECO:0000313" key="7">
    <source>
        <dbReference type="EMBL" id="REG82658.1"/>
    </source>
</evidence>
<evidence type="ECO:0000256" key="5">
    <source>
        <dbReference type="SAM" id="SignalP"/>
    </source>
</evidence>
<dbReference type="EMBL" id="QUNG01000008">
    <property type="protein sequence ID" value="REG82658.1"/>
    <property type="molecule type" value="Genomic_DNA"/>
</dbReference>
<sequence>MSNAVIRKTLISIAVAGAATLAQAEVVIGVAGPHTGAYAAFGEQLWKGAEQAAKDINAAGGIDGEMIKLVKADDACEPKQAVSVANRLVDSDDAIAVIGHFCSSSTQPASNIYAEAGVLMVTPASTNPTITDRGLPNVFRVCGRDDQQGQVAASYIVDTLKAKRVAIIHDKDTYGKGLADAMKLSLNNKGSTEVMYEGLTRGEKDFNALVTKIRSVNADVLYFGGLHSEAGPLVRQLREQGSKAIFMSGDGIVSDEFVTVAGGPQYVDGVMMTFGADPMSYPAGKSVVKEFQANGYEPEGYTLYSYTAMQVTAAALSHTNLDPIKAAEWLHANSVDTVMGKKSFDEKGDLTVSDYVMYEWNDKGKYIQQN</sequence>
<keyword evidence="4" id="KW-0029">Amino-acid transport</keyword>
<dbReference type="PANTHER" id="PTHR47151:SF2">
    <property type="entry name" value="AMINO ACID BINDING PROTEIN"/>
    <property type="match status" value="1"/>
</dbReference>
<reference evidence="7 8" key="1">
    <citation type="submission" date="2018-08" db="EMBL/GenBank/DDBJ databases">
        <title>Genomic Encyclopedia of Type Strains, Phase III (KMG-III): the genomes of soil and plant-associated and newly described type strains.</title>
        <authorList>
            <person name="Whitman W."/>
        </authorList>
    </citation>
    <scope>NUCLEOTIDE SEQUENCE [LARGE SCALE GENOMIC DNA]</scope>
    <source>
        <strain evidence="7 8">CECT 7375</strain>
    </source>
</reference>
<keyword evidence="3 5" id="KW-0732">Signal</keyword>
<organism evidence="7 8">
    <name type="scientific">Marinomonas pollencensis</name>
    <dbReference type="NCBI Taxonomy" id="491954"/>
    <lineage>
        <taxon>Bacteria</taxon>
        <taxon>Pseudomonadati</taxon>
        <taxon>Pseudomonadota</taxon>
        <taxon>Gammaproteobacteria</taxon>
        <taxon>Oceanospirillales</taxon>
        <taxon>Oceanospirillaceae</taxon>
        <taxon>Marinomonas</taxon>
    </lineage>
</organism>
<comment type="similarity">
    <text evidence="1">Belongs to the leucine-binding protein family.</text>
</comment>
<dbReference type="Pfam" id="PF13458">
    <property type="entry name" value="Peripla_BP_6"/>
    <property type="match status" value="1"/>
</dbReference>
<dbReference type="OrthoDB" id="9768386at2"/>
<dbReference type="PRINTS" id="PR00337">
    <property type="entry name" value="LEUILEVALBP"/>
</dbReference>